<organism evidence="1 2">
    <name type="scientific">Pluteus cervinus</name>
    <dbReference type="NCBI Taxonomy" id="181527"/>
    <lineage>
        <taxon>Eukaryota</taxon>
        <taxon>Fungi</taxon>
        <taxon>Dikarya</taxon>
        <taxon>Basidiomycota</taxon>
        <taxon>Agaricomycotina</taxon>
        <taxon>Agaricomycetes</taxon>
        <taxon>Agaricomycetidae</taxon>
        <taxon>Agaricales</taxon>
        <taxon>Pluteineae</taxon>
        <taxon>Pluteaceae</taxon>
        <taxon>Pluteus</taxon>
    </lineage>
</organism>
<gene>
    <name evidence="1" type="ORF">BDN72DRAFT_917694</name>
</gene>
<sequence>MNTPPEVDIVIPRVPTPQMPFSRRLNGLGGSADFWGIFVLLDNHSNSAHNRPTKMDPTGISCIIPFCSQVDQTERDLDVIITEYDLADVYGLSPRKRVLIIVKKCVSRL</sequence>
<evidence type="ECO:0000313" key="2">
    <source>
        <dbReference type="Proteomes" id="UP000308600"/>
    </source>
</evidence>
<accession>A0ACD3B6L5</accession>
<name>A0ACD3B6L5_9AGAR</name>
<proteinExistence type="predicted"/>
<reference evidence="1 2" key="1">
    <citation type="journal article" date="2019" name="Nat. Ecol. Evol.">
        <title>Megaphylogeny resolves global patterns of mushroom evolution.</title>
        <authorList>
            <person name="Varga T."/>
            <person name="Krizsan K."/>
            <person name="Foldi C."/>
            <person name="Dima B."/>
            <person name="Sanchez-Garcia M."/>
            <person name="Sanchez-Ramirez S."/>
            <person name="Szollosi G.J."/>
            <person name="Szarkandi J.G."/>
            <person name="Papp V."/>
            <person name="Albert L."/>
            <person name="Andreopoulos W."/>
            <person name="Angelini C."/>
            <person name="Antonin V."/>
            <person name="Barry K.W."/>
            <person name="Bougher N.L."/>
            <person name="Buchanan P."/>
            <person name="Buyck B."/>
            <person name="Bense V."/>
            <person name="Catcheside P."/>
            <person name="Chovatia M."/>
            <person name="Cooper J."/>
            <person name="Damon W."/>
            <person name="Desjardin D."/>
            <person name="Finy P."/>
            <person name="Geml J."/>
            <person name="Haridas S."/>
            <person name="Hughes K."/>
            <person name="Justo A."/>
            <person name="Karasinski D."/>
            <person name="Kautmanova I."/>
            <person name="Kiss B."/>
            <person name="Kocsube S."/>
            <person name="Kotiranta H."/>
            <person name="LaButti K.M."/>
            <person name="Lechner B.E."/>
            <person name="Liimatainen K."/>
            <person name="Lipzen A."/>
            <person name="Lukacs Z."/>
            <person name="Mihaltcheva S."/>
            <person name="Morgado L.N."/>
            <person name="Niskanen T."/>
            <person name="Noordeloos M.E."/>
            <person name="Ohm R.A."/>
            <person name="Ortiz-Santana B."/>
            <person name="Ovrebo C."/>
            <person name="Racz N."/>
            <person name="Riley R."/>
            <person name="Savchenko A."/>
            <person name="Shiryaev A."/>
            <person name="Soop K."/>
            <person name="Spirin V."/>
            <person name="Szebenyi C."/>
            <person name="Tomsovsky M."/>
            <person name="Tulloss R.E."/>
            <person name="Uehling J."/>
            <person name="Grigoriev I.V."/>
            <person name="Vagvolgyi C."/>
            <person name="Papp T."/>
            <person name="Martin F.M."/>
            <person name="Miettinen O."/>
            <person name="Hibbett D.S."/>
            <person name="Nagy L.G."/>
        </authorList>
    </citation>
    <scope>NUCLEOTIDE SEQUENCE [LARGE SCALE GENOMIC DNA]</scope>
    <source>
        <strain evidence="1 2">NL-1719</strain>
    </source>
</reference>
<dbReference type="Proteomes" id="UP000308600">
    <property type="component" value="Unassembled WGS sequence"/>
</dbReference>
<evidence type="ECO:0000313" key="1">
    <source>
        <dbReference type="EMBL" id="TFK73713.1"/>
    </source>
</evidence>
<keyword evidence="2" id="KW-1185">Reference proteome</keyword>
<dbReference type="EMBL" id="ML208273">
    <property type="protein sequence ID" value="TFK73713.1"/>
    <property type="molecule type" value="Genomic_DNA"/>
</dbReference>
<protein>
    <submittedName>
        <fullName evidence="1">Uncharacterized protein</fullName>
    </submittedName>
</protein>